<evidence type="ECO:0000256" key="5">
    <source>
        <dbReference type="ARBA" id="ARBA00022723"/>
    </source>
</evidence>
<dbReference type="SUPFAM" id="SSF81301">
    <property type="entry name" value="Nucleotidyltransferase"/>
    <property type="match status" value="1"/>
</dbReference>
<evidence type="ECO:0000256" key="9">
    <source>
        <dbReference type="ARBA" id="ARBA00038276"/>
    </source>
</evidence>
<keyword evidence="8" id="KW-0460">Magnesium</keyword>
<dbReference type="PANTHER" id="PTHR33571:SF12">
    <property type="entry name" value="BSL3053 PROTEIN"/>
    <property type="match status" value="1"/>
</dbReference>
<dbReference type="GO" id="GO:0005524">
    <property type="term" value="F:ATP binding"/>
    <property type="evidence" value="ECO:0007669"/>
    <property type="project" value="UniProtKB-KW"/>
</dbReference>
<evidence type="ECO:0000256" key="4">
    <source>
        <dbReference type="ARBA" id="ARBA00022695"/>
    </source>
</evidence>
<dbReference type="Pfam" id="PF01909">
    <property type="entry name" value="NTP_transf_2"/>
    <property type="match status" value="1"/>
</dbReference>
<evidence type="ECO:0000256" key="8">
    <source>
        <dbReference type="ARBA" id="ARBA00022842"/>
    </source>
</evidence>
<comment type="cofactor">
    <cofactor evidence="1">
        <name>Mg(2+)</name>
        <dbReference type="ChEBI" id="CHEBI:18420"/>
    </cofactor>
</comment>
<reference evidence="11" key="2">
    <citation type="journal article" date="2023" name="Biology">
        <title>Prokaryotic Life Associated with Coal-Fire Gas Vents Revealed by Metagenomics.</title>
        <authorList>
            <person name="Kadnikov V.V."/>
            <person name="Mardanov A.V."/>
            <person name="Beletsky A.V."/>
            <person name="Karnachuk O.V."/>
            <person name="Ravin N.V."/>
        </authorList>
    </citation>
    <scope>NUCLEOTIDE SEQUENCE</scope>
    <source>
        <strain evidence="11">Bu02</strain>
    </source>
</reference>
<evidence type="ECO:0000256" key="3">
    <source>
        <dbReference type="ARBA" id="ARBA00022679"/>
    </source>
</evidence>
<protein>
    <submittedName>
        <fullName evidence="11">Nucleotidyltransferase family protein</fullName>
    </submittedName>
</protein>
<dbReference type="PANTHER" id="PTHR33571">
    <property type="entry name" value="SSL8005 PROTEIN"/>
    <property type="match status" value="1"/>
</dbReference>
<keyword evidence="7" id="KW-0067">ATP-binding</keyword>
<keyword evidence="4" id="KW-0548">Nucleotidyltransferase</keyword>
<gene>
    <name evidence="11" type="ORF">IMF26_00070</name>
</gene>
<keyword evidence="2" id="KW-1277">Toxin-antitoxin system</keyword>
<evidence type="ECO:0000256" key="1">
    <source>
        <dbReference type="ARBA" id="ARBA00001946"/>
    </source>
</evidence>
<accession>A0AAT9LCN1</accession>
<dbReference type="GO" id="GO:0016779">
    <property type="term" value="F:nucleotidyltransferase activity"/>
    <property type="evidence" value="ECO:0007669"/>
    <property type="project" value="UniProtKB-KW"/>
</dbReference>
<dbReference type="CDD" id="cd05403">
    <property type="entry name" value="NT_KNTase_like"/>
    <property type="match status" value="1"/>
</dbReference>
<dbReference type="EMBL" id="CP062796">
    <property type="protein sequence ID" value="QUL98543.1"/>
    <property type="molecule type" value="Genomic_DNA"/>
</dbReference>
<dbReference type="Gene3D" id="3.30.460.10">
    <property type="entry name" value="Beta Polymerase, domain 2"/>
    <property type="match status" value="1"/>
</dbReference>
<dbReference type="InterPro" id="IPR052038">
    <property type="entry name" value="Type-VII_TA_antitoxin"/>
</dbReference>
<evidence type="ECO:0000313" key="11">
    <source>
        <dbReference type="EMBL" id="QUL98543.1"/>
    </source>
</evidence>
<feature type="domain" description="Polymerase nucleotidyl transferase" evidence="10">
    <location>
        <begin position="20"/>
        <end position="94"/>
    </location>
</feature>
<keyword evidence="5" id="KW-0479">Metal-binding</keyword>
<keyword evidence="6" id="KW-0547">Nucleotide-binding</keyword>
<keyword evidence="3" id="KW-0808">Transferase</keyword>
<sequence length="102" mass="11485">MIARHLSKETVLRQLEESAGIIKEYGVRRIGIFGSVLRGEAREDSDLDVLVEFSEKTFDKCFGLKVFLEDLFGAKIDLVIADKVKSRLRGQIFGEVEYAAGF</sequence>
<dbReference type="GO" id="GO:0046872">
    <property type="term" value="F:metal ion binding"/>
    <property type="evidence" value="ECO:0007669"/>
    <property type="project" value="UniProtKB-KW"/>
</dbReference>
<name>A0AAT9LCN1_9FIRM</name>
<evidence type="ECO:0000259" key="10">
    <source>
        <dbReference type="Pfam" id="PF01909"/>
    </source>
</evidence>
<dbReference type="InterPro" id="IPR002934">
    <property type="entry name" value="Polymerase_NTP_transf_dom"/>
</dbReference>
<comment type="similarity">
    <text evidence="9">Belongs to the MntA antitoxin family.</text>
</comment>
<proteinExistence type="inferred from homology"/>
<evidence type="ECO:0000256" key="2">
    <source>
        <dbReference type="ARBA" id="ARBA00022649"/>
    </source>
</evidence>
<dbReference type="AlphaFoldDB" id="A0AAT9LCN1"/>
<evidence type="ECO:0000256" key="7">
    <source>
        <dbReference type="ARBA" id="ARBA00022840"/>
    </source>
</evidence>
<organism evidence="11">
    <name type="scientific">Candidatus Fermentithermobacillus carboniphilus</name>
    <dbReference type="NCBI Taxonomy" id="3085328"/>
    <lineage>
        <taxon>Bacteria</taxon>
        <taxon>Bacillati</taxon>
        <taxon>Bacillota</taxon>
        <taxon>Candidatus Fermentithermobacillia</taxon>
        <taxon>Candidatus Fermentithermobacillales</taxon>
        <taxon>Candidatus Fermentithermobacillaceae</taxon>
        <taxon>Candidatus Fermentithermobacillus</taxon>
    </lineage>
</organism>
<dbReference type="KEGG" id="fcz:IMF26_00070"/>
<evidence type="ECO:0000256" key="6">
    <source>
        <dbReference type="ARBA" id="ARBA00022741"/>
    </source>
</evidence>
<dbReference type="InterPro" id="IPR043519">
    <property type="entry name" value="NT_sf"/>
</dbReference>
<reference evidence="11" key="1">
    <citation type="submission" date="2020-10" db="EMBL/GenBank/DDBJ databases">
        <authorList>
            <person name="Kadnikov V."/>
            <person name="Beletsky A.V."/>
            <person name="Mardanov A.V."/>
            <person name="Karnachuk O.V."/>
            <person name="Ravin N.V."/>
        </authorList>
    </citation>
    <scope>NUCLEOTIDE SEQUENCE</scope>
    <source>
        <strain evidence="11">Bu02</strain>
    </source>
</reference>